<evidence type="ECO:0000256" key="1">
    <source>
        <dbReference type="SAM" id="Phobius"/>
    </source>
</evidence>
<name>A0A6M3XBT7_9ZZZZ</name>
<accession>A0A6M3XBT7</accession>
<organism evidence="2">
    <name type="scientific">viral metagenome</name>
    <dbReference type="NCBI Taxonomy" id="1070528"/>
    <lineage>
        <taxon>unclassified sequences</taxon>
        <taxon>metagenomes</taxon>
        <taxon>organismal metagenomes</taxon>
    </lineage>
</organism>
<gene>
    <name evidence="2" type="ORF">TM448B00260_0037</name>
</gene>
<evidence type="ECO:0000313" key="2">
    <source>
        <dbReference type="EMBL" id="QJH94633.1"/>
    </source>
</evidence>
<proteinExistence type="predicted"/>
<dbReference type="AlphaFoldDB" id="A0A6M3XBT7"/>
<keyword evidence="1" id="KW-0472">Membrane</keyword>
<reference evidence="2" key="1">
    <citation type="submission" date="2020-03" db="EMBL/GenBank/DDBJ databases">
        <title>The deep terrestrial virosphere.</title>
        <authorList>
            <person name="Holmfeldt K."/>
            <person name="Nilsson E."/>
            <person name="Simone D."/>
            <person name="Lopez-Fernandez M."/>
            <person name="Wu X."/>
            <person name="de Brujin I."/>
            <person name="Lundin D."/>
            <person name="Andersson A."/>
            <person name="Bertilsson S."/>
            <person name="Dopson M."/>
        </authorList>
    </citation>
    <scope>NUCLEOTIDE SEQUENCE</scope>
    <source>
        <strain evidence="2">TM448B00260</strain>
    </source>
</reference>
<feature type="transmembrane region" description="Helical" evidence="1">
    <location>
        <begin position="12"/>
        <end position="33"/>
    </location>
</feature>
<dbReference type="EMBL" id="MT144603">
    <property type="protein sequence ID" value="QJH94633.1"/>
    <property type="molecule type" value="Genomic_DNA"/>
</dbReference>
<sequence length="129" mass="14775">MTMELELSQLIGWATGLLSIFVGIVTGLVKLLLGQFEKRLADRFAAQDAARQSASRHWEESFAKLLDRQDKEAETVKQLERAFMRFQADLPLEYVRREDWVRGQSVIEAKLDGLALKFENVLLKGARHD</sequence>
<keyword evidence="1" id="KW-0812">Transmembrane</keyword>
<protein>
    <submittedName>
        <fullName evidence="2">Uncharacterized protein</fullName>
    </submittedName>
</protein>
<keyword evidence="1" id="KW-1133">Transmembrane helix</keyword>